<name>A0ABX2MZI7_9SPHN</name>
<evidence type="ECO:0000313" key="1">
    <source>
        <dbReference type="EMBL" id="NVD26801.1"/>
    </source>
</evidence>
<proteinExistence type="predicted"/>
<dbReference type="EMBL" id="JABWMH010000001">
    <property type="protein sequence ID" value="NVD26801.1"/>
    <property type="molecule type" value="Genomic_DNA"/>
</dbReference>
<keyword evidence="2" id="KW-1185">Reference proteome</keyword>
<sequence>MKDTTYSVKIVRRRNESGRVAVTVEMIANDWISSLGFDWAFSFPGAMRGIVFMEAIASLDRLGHVSQTGAGNIPKIPYFRR</sequence>
<protein>
    <submittedName>
        <fullName evidence="1">Uncharacterized protein</fullName>
    </submittedName>
</protein>
<reference evidence="1 2" key="1">
    <citation type="submission" date="2020-06" db="EMBL/GenBank/DDBJ databases">
        <authorList>
            <person name="Kim S.-J."/>
            <person name="Park S.-J."/>
        </authorList>
    </citation>
    <scope>NUCLEOTIDE SEQUENCE [LARGE SCALE GENOMIC DNA]</scope>
    <source>
        <strain evidence="1 2">SW-151</strain>
    </source>
</reference>
<dbReference type="Proteomes" id="UP000652427">
    <property type="component" value="Unassembled WGS sequence"/>
</dbReference>
<accession>A0ABX2MZI7</accession>
<organism evidence="1 2">
    <name type="scientific">Parasphingorhabdus flavimaris</name>
    <dbReference type="NCBI Taxonomy" id="266812"/>
    <lineage>
        <taxon>Bacteria</taxon>
        <taxon>Pseudomonadati</taxon>
        <taxon>Pseudomonadota</taxon>
        <taxon>Alphaproteobacteria</taxon>
        <taxon>Sphingomonadales</taxon>
        <taxon>Sphingomonadaceae</taxon>
        <taxon>Parasphingorhabdus</taxon>
    </lineage>
</organism>
<dbReference type="RefSeq" id="WP_176278321.1">
    <property type="nucleotide sequence ID" value="NZ_JABWMH010000001.1"/>
</dbReference>
<comment type="caution">
    <text evidence="1">The sequence shown here is derived from an EMBL/GenBank/DDBJ whole genome shotgun (WGS) entry which is preliminary data.</text>
</comment>
<evidence type="ECO:0000313" key="2">
    <source>
        <dbReference type="Proteomes" id="UP000652427"/>
    </source>
</evidence>
<gene>
    <name evidence="1" type="ORF">HUO14_02635</name>
</gene>